<evidence type="ECO:0000256" key="3">
    <source>
        <dbReference type="ARBA" id="ARBA00022989"/>
    </source>
</evidence>
<gene>
    <name evidence="7" type="ORF">C7Y72_05030</name>
</gene>
<dbReference type="Proteomes" id="UP000240739">
    <property type="component" value="Unassembled WGS sequence"/>
</dbReference>
<protein>
    <recommendedName>
        <fullName evidence="6">Ferric oxidoreductase domain-containing protein</fullName>
    </recommendedName>
</protein>
<evidence type="ECO:0000313" key="7">
    <source>
        <dbReference type="EMBL" id="PTL59053.1"/>
    </source>
</evidence>
<evidence type="ECO:0000256" key="4">
    <source>
        <dbReference type="ARBA" id="ARBA00023136"/>
    </source>
</evidence>
<name>A0A2T4UIJ0_9ACTN</name>
<reference evidence="7 8" key="1">
    <citation type="submission" date="2018-03" db="EMBL/GenBank/DDBJ databases">
        <title>Aquarubrobacter algicola gen. nov., sp. nov., a novel actinobacterium isolated from shallow eutrophic lake during the end of cyanobacterial harmful algal blooms.</title>
        <authorList>
            <person name="Chun S.J."/>
        </authorList>
    </citation>
    <scope>NUCLEOTIDE SEQUENCE [LARGE SCALE GENOMIC DNA]</scope>
    <source>
        <strain evidence="7 8">Seoho-28</strain>
    </source>
</reference>
<organism evidence="7 8">
    <name type="scientific">Paraconexibacter algicola</name>
    <dbReference type="NCBI Taxonomy" id="2133960"/>
    <lineage>
        <taxon>Bacteria</taxon>
        <taxon>Bacillati</taxon>
        <taxon>Actinomycetota</taxon>
        <taxon>Thermoleophilia</taxon>
        <taxon>Solirubrobacterales</taxon>
        <taxon>Paraconexibacteraceae</taxon>
        <taxon>Paraconexibacter</taxon>
    </lineage>
</organism>
<accession>A0A2T4UIJ0</accession>
<dbReference type="AlphaFoldDB" id="A0A2T4UIJ0"/>
<comment type="subcellular location">
    <subcellularLocation>
        <location evidence="1">Membrane</location>
        <topology evidence="1">Multi-pass membrane protein</topology>
    </subcellularLocation>
</comment>
<keyword evidence="3 5" id="KW-1133">Transmembrane helix</keyword>
<evidence type="ECO:0000313" key="8">
    <source>
        <dbReference type="Proteomes" id="UP000240739"/>
    </source>
</evidence>
<comment type="caution">
    <text evidence="7">The sequence shown here is derived from an EMBL/GenBank/DDBJ whole genome shotgun (WGS) entry which is preliminary data.</text>
</comment>
<sequence length="191" mass="20354">MASTDPQLLWITSRAAGTAAIVCASASVSLGLTMGGRLASGPGRTQTFKTVHETLAIATLVAIVVHAAALLYDPWLKPGLSGILVPFTMDYRPLFTGLGILGGFAFAAFSLAPYAKKLLGERWKVLHRFTLVAWLLSTVHVIGSGSDVTEPWFAALLVICIAPVLLLLLARVHQARPDLFAPPTNPQQEAR</sequence>
<feature type="transmembrane region" description="Helical" evidence="5">
    <location>
        <begin position="15"/>
        <end position="34"/>
    </location>
</feature>
<keyword evidence="8" id="KW-1185">Reference proteome</keyword>
<dbReference type="OrthoDB" id="4827239at2"/>
<keyword evidence="2 5" id="KW-0812">Transmembrane</keyword>
<feature type="transmembrane region" description="Helical" evidence="5">
    <location>
        <begin position="126"/>
        <end position="146"/>
    </location>
</feature>
<dbReference type="EMBL" id="PYYB01000001">
    <property type="protein sequence ID" value="PTL59053.1"/>
    <property type="molecule type" value="Genomic_DNA"/>
</dbReference>
<feature type="transmembrane region" description="Helical" evidence="5">
    <location>
        <begin position="55"/>
        <end position="75"/>
    </location>
</feature>
<dbReference type="InterPro" id="IPR013130">
    <property type="entry name" value="Fe3_Rdtase_TM_dom"/>
</dbReference>
<evidence type="ECO:0000256" key="2">
    <source>
        <dbReference type="ARBA" id="ARBA00022692"/>
    </source>
</evidence>
<dbReference type="GO" id="GO:0016020">
    <property type="term" value="C:membrane"/>
    <property type="evidence" value="ECO:0007669"/>
    <property type="project" value="UniProtKB-SubCell"/>
</dbReference>
<keyword evidence="4 5" id="KW-0472">Membrane</keyword>
<evidence type="ECO:0000256" key="1">
    <source>
        <dbReference type="ARBA" id="ARBA00004141"/>
    </source>
</evidence>
<evidence type="ECO:0000259" key="6">
    <source>
        <dbReference type="Pfam" id="PF01794"/>
    </source>
</evidence>
<evidence type="ECO:0000256" key="5">
    <source>
        <dbReference type="SAM" id="Phobius"/>
    </source>
</evidence>
<dbReference type="RefSeq" id="WP_107567489.1">
    <property type="nucleotide sequence ID" value="NZ_PYYB01000001.1"/>
</dbReference>
<feature type="transmembrane region" description="Helical" evidence="5">
    <location>
        <begin position="152"/>
        <end position="170"/>
    </location>
</feature>
<proteinExistence type="predicted"/>
<feature type="transmembrane region" description="Helical" evidence="5">
    <location>
        <begin position="95"/>
        <end position="114"/>
    </location>
</feature>
<feature type="domain" description="Ferric oxidoreductase" evidence="6">
    <location>
        <begin position="17"/>
        <end position="137"/>
    </location>
</feature>
<dbReference type="Pfam" id="PF01794">
    <property type="entry name" value="Ferric_reduct"/>
    <property type="match status" value="1"/>
</dbReference>